<evidence type="ECO:0000313" key="1">
    <source>
        <dbReference type="EMBL" id="AUT63706.1"/>
    </source>
</evidence>
<dbReference type="Proteomes" id="UP000243502">
    <property type="component" value="Chromosome 2"/>
</dbReference>
<accession>A0A2I8EVV2</accession>
<proteinExistence type="predicted"/>
<evidence type="ECO:0000313" key="2">
    <source>
        <dbReference type="Proteomes" id="UP000243502"/>
    </source>
</evidence>
<dbReference type="AlphaFoldDB" id="A0A2I8EVV2"/>
<name>A0A2I8EVV2_9BURK</name>
<dbReference type="EMBL" id="CP026112">
    <property type="protein sequence ID" value="AUT63706.1"/>
    <property type="molecule type" value="Genomic_DNA"/>
</dbReference>
<reference evidence="1 2" key="1">
    <citation type="submission" date="2018-01" db="EMBL/GenBank/DDBJ databases">
        <title>Species boundaries and ecological features among Paraburkholderia terrae DSMZ17804T, P. hospita DSMZ17164T and P. caribensis DSMZ13236T.</title>
        <authorList>
            <person name="Pratama A.A."/>
        </authorList>
    </citation>
    <scope>NUCLEOTIDE SEQUENCE [LARGE SCALE GENOMIC DNA]</scope>
    <source>
        <strain evidence="1 2">DSM 17804</strain>
    </source>
</reference>
<organism evidence="1 2">
    <name type="scientific">Paraburkholderia terrae</name>
    <dbReference type="NCBI Taxonomy" id="311230"/>
    <lineage>
        <taxon>Bacteria</taxon>
        <taxon>Pseudomonadati</taxon>
        <taxon>Pseudomonadota</taxon>
        <taxon>Betaproteobacteria</taxon>
        <taxon>Burkholderiales</taxon>
        <taxon>Burkholderiaceae</taxon>
        <taxon>Paraburkholderia</taxon>
    </lineage>
</organism>
<dbReference type="KEGG" id="pter:C2L65_18065"/>
<sequence>MGKRMSNTSERSLRSLVEKWLGPTSASPVRVTRFGHAGSNRKHSVRIELMLPTGPIGLFFFRHRDGAWCVFPPEAERLAMRAY</sequence>
<gene>
    <name evidence="1" type="ORF">C2L65_18065</name>
</gene>
<protein>
    <submittedName>
        <fullName evidence="1">Uncharacterized protein</fullName>
    </submittedName>
</protein>